<feature type="transmembrane region" description="Helical" evidence="1">
    <location>
        <begin position="66"/>
        <end position="84"/>
    </location>
</feature>
<protein>
    <recommendedName>
        <fullName evidence="4">PE-PGRS family protein</fullName>
    </recommendedName>
</protein>
<keyword evidence="3" id="KW-1185">Reference proteome</keyword>
<organism evidence="2 3">
    <name type="scientific">Kitasatospora indigofera</name>
    <dbReference type="NCBI Taxonomy" id="67307"/>
    <lineage>
        <taxon>Bacteria</taxon>
        <taxon>Bacillati</taxon>
        <taxon>Actinomycetota</taxon>
        <taxon>Actinomycetes</taxon>
        <taxon>Kitasatosporales</taxon>
        <taxon>Streptomycetaceae</taxon>
        <taxon>Kitasatospora</taxon>
    </lineage>
</organism>
<keyword evidence="1" id="KW-1133">Transmembrane helix</keyword>
<name>A0A919FTS1_9ACTN</name>
<feature type="transmembrane region" description="Helical" evidence="1">
    <location>
        <begin position="12"/>
        <end position="33"/>
    </location>
</feature>
<keyword evidence="1" id="KW-0812">Transmembrane</keyword>
<evidence type="ECO:0000313" key="2">
    <source>
        <dbReference type="EMBL" id="GHH71629.1"/>
    </source>
</evidence>
<evidence type="ECO:0008006" key="4">
    <source>
        <dbReference type="Google" id="ProtNLM"/>
    </source>
</evidence>
<reference evidence="2" key="2">
    <citation type="submission" date="2020-09" db="EMBL/GenBank/DDBJ databases">
        <authorList>
            <person name="Sun Q."/>
            <person name="Ohkuma M."/>
        </authorList>
    </citation>
    <scope>NUCLEOTIDE SEQUENCE</scope>
    <source>
        <strain evidence="2">JCM 4646</strain>
    </source>
</reference>
<gene>
    <name evidence="2" type="ORF">GCM10018781_33140</name>
</gene>
<keyword evidence="1" id="KW-0472">Membrane</keyword>
<feature type="transmembrane region" description="Helical" evidence="1">
    <location>
        <begin position="205"/>
        <end position="223"/>
    </location>
</feature>
<dbReference type="GeneID" id="95353743"/>
<dbReference type="Proteomes" id="UP000617734">
    <property type="component" value="Unassembled WGS sequence"/>
</dbReference>
<evidence type="ECO:0000313" key="3">
    <source>
        <dbReference type="Proteomes" id="UP000617734"/>
    </source>
</evidence>
<dbReference type="AlphaFoldDB" id="A0A919FTS1"/>
<comment type="caution">
    <text evidence="2">The sequence shown here is derived from an EMBL/GenBank/DDBJ whole genome shotgun (WGS) entry which is preliminary data.</text>
</comment>
<sequence length="263" mass="26575">MGAIVTTWRPRMLRAAVFATACVAMSATAHFGMSGSEAALPWPALVLAFLGTAAGSWLLGGRRRGFAVVAVWMATAQISLHLLFEYASAGAAAAQERAAAATDWIGLLLCTRDPASVGMDPAELARMAGLDPGLVIASPPGHSGLAGAAHGHAMGAMSGPAGAGSAGTLVHDLSAGMLLGHLLAALLCAVLLWRGDAAVAGLFDLLKVLARVLVPALLLLGAWTGRPVSVLRPATGAVLPVLRPALLVEALGRRGPPGFRPAV</sequence>
<proteinExistence type="predicted"/>
<dbReference type="RefSeq" id="WP_190211603.1">
    <property type="nucleotide sequence ID" value="NZ_BNBO01000016.1"/>
</dbReference>
<feature type="transmembrane region" description="Helical" evidence="1">
    <location>
        <begin position="173"/>
        <end position="193"/>
    </location>
</feature>
<reference evidence="2" key="1">
    <citation type="journal article" date="2014" name="Int. J. Syst. Evol. Microbiol.">
        <title>Complete genome sequence of Corynebacterium casei LMG S-19264T (=DSM 44701T), isolated from a smear-ripened cheese.</title>
        <authorList>
            <consortium name="US DOE Joint Genome Institute (JGI-PGF)"/>
            <person name="Walter F."/>
            <person name="Albersmeier A."/>
            <person name="Kalinowski J."/>
            <person name="Ruckert C."/>
        </authorList>
    </citation>
    <scope>NUCLEOTIDE SEQUENCE</scope>
    <source>
        <strain evidence="2">JCM 4646</strain>
    </source>
</reference>
<dbReference type="EMBL" id="BNBO01000016">
    <property type="protein sequence ID" value="GHH71629.1"/>
    <property type="molecule type" value="Genomic_DNA"/>
</dbReference>
<accession>A0A919FTS1</accession>
<feature type="transmembrane region" description="Helical" evidence="1">
    <location>
        <begin position="39"/>
        <end position="59"/>
    </location>
</feature>
<evidence type="ECO:0000256" key="1">
    <source>
        <dbReference type="SAM" id="Phobius"/>
    </source>
</evidence>